<dbReference type="InterPro" id="IPR002716">
    <property type="entry name" value="PIN_dom"/>
</dbReference>
<dbReference type="RefSeq" id="WP_097078945.1">
    <property type="nucleotide sequence ID" value="NZ_BAABHT010000009.1"/>
</dbReference>
<evidence type="ECO:0000313" key="2">
    <source>
        <dbReference type="EMBL" id="SNX44696.1"/>
    </source>
</evidence>
<keyword evidence="3" id="KW-1185">Reference proteome</keyword>
<dbReference type="Pfam" id="PF01850">
    <property type="entry name" value="PIN"/>
    <property type="match status" value="1"/>
</dbReference>
<evidence type="ECO:0000259" key="1">
    <source>
        <dbReference type="Pfam" id="PF01850"/>
    </source>
</evidence>
<protein>
    <recommendedName>
        <fullName evidence="1">PIN domain-containing protein</fullName>
    </recommendedName>
</protein>
<accession>A0A240E803</accession>
<feature type="domain" description="PIN" evidence="1">
    <location>
        <begin position="3"/>
        <end position="114"/>
    </location>
</feature>
<dbReference type="InterPro" id="IPR029060">
    <property type="entry name" value="PIN-like_dom_sf"/>
</dbReference>
<dbReference type="Proteomes" id="UP000219042">
    <property type="component" value="Unassembled WGS sequence"/>
</dbReference>
<name>A0A240E803_9GAMM</name>
<dbReference type="EMBL" id="OANT01000004">
    <property type="protein sequence ID" value="SNX44696.1"/>
    <property type="molecule type" value="Genomic_DNA"/>
</dbReference>
<sequence length="124" mass="14253">MNVLVDTSVWVHHFKTHNSYLQHLLLTDRVMVHSMVVLELTCGTPPQPRLKTLQDINLLRHATSATYEEVAEWIEREKLYGLGCGLVDLSLLASTRLTANTQLWTLDKRLHQLALRFNVAYSEL</sequence>
<proteinExistence type="predicted"/>
<dbReference type="AlphaFoldDB" id="A0A240E803"/>
<reference evidence="3" key="1">
    <citation type="submission" date="2016-09" db="EMBL/GenBank/DDBJ databases">
        <authorList>
            <person name="Varghese N."/>
            <person name="Submissions S."/>
        </authorList>
    </citation>
    <scope>NUCLEOTIDE SEQUENCE [LARGE SCALE GENOMIC DNA]</scope>
    <source>
        <strain evidence="3">ANC 4466</strain>
    </source>
</reference>
<organism evidence="2 3">
    <name type="scientific">Acinetobacter puyangensis</name>
    <dbReference type="NCBI Taxonomy" id="1096779"/>
    <lineage>
        <taxon>Bacteria</taxon>
        <taxon>Pseudomonadati</taxon>
        <taxon>Pseudomonadota</taxon>
        <taxon>Gammaproteobacteria</taxon>
        <taxon>Moraxellales</taxon>
        <taxon>Moraxellaceae</taxon>
        <taxon>Acinetobacter</taxon>
    </lineage>
</organism>
<dbReference type="SUPFAM" id="SSF88723">
    <property type="entry name" value="PIN domain-like"/>
    <property type="match status" value="1"/>
</dbReference>
<dbReference type="OrthoDB" id="329172at2"/>
<evidence type="ECO:0000313" key="3">
    <source>
        <dbReference type="Proteomes" id="UP000219042"/>
    </source>
</evidence>
<gene>
    <name evidence="2" type="ORF">SAMN05421731_10447</name>
</gene>
<dbReference type="Gene3D" id="3.40.50.1010">
    <property type="entry name" value="5'-nuclease"/>
    <property type="match status" value="1"/>
</dbReference>